<dbReference type="OrthoDB" id="9765468at2"/>
<dbReference type="NCBIfam" id="NF004531">
    <property type="entry name" value="PRK05878.1"/>
    <property type="match status" value="1"/>
</dbReference>
<dbReference type="InterPro" id="IPR013815">
    <property type="entry name" value="ATP_grasp_subdomain_1"/>
</dbReference>
<dbReference type="InterPro" id="IPR010121">
    <property type="entry name" value="Pyruvate_phosphate_dikinase"/>
</dbReference>
<evidence type="ECO:0000256" key="3">
    <source>
        <dbReference type="ARBA" id="ARBA00011994"/>
    </source>
</evidence>
<evidence type="ECO:0000259" key="16">
    <source>
        <dbReference type="Pfam" id="PF02896"/>
    </source>
</evidence>
<dbReference type="Gene3D" id="3.30.1490.20">
    <property type="entry name" value="ATP-grasp fold, A domain"/>
    <property type="match status" value="1"/>
</dbReference>
<keyword evidence="10 13" id="KW-0460">Magnesium</keyword>
<comment type="similarity">
    <text evidence="2 11">Belongs to the PEP-utilizing enzyme family.</text>
</comment>
<feature type="domain" description="PEP-utilising enzyme mobile" evidence="14">
    <location>
        <begin position="444"/>
        <end position="523"/>
    </location>
</feature>
<evidence type="ECO:0000313" key="18">
    <source>
        <dbReference type="Proteomes" id="UP000007947"/>
    </source>
</evidence>
<dbReference type="Proteomes" id="UP000007947">
    <property type="component" value="Chromosome"/>
</dbReference>
<dbReference type="SUPFAM" id="SSF56059">
    <property type="entry name" value="Glutathione synthetase ATP-binding domain-like"/>
    <property type="match status" value="1"/>
</dbReference>
<evidence type="ECO:0000256" key="8">
    <source>
        <dbReference type="ARBA" id="ARBA00022777"/>
    </source>
</evidence>
<evidence type="ECO:0000259" key="15">
    <source>
        <dbReference type="Pfam" id="PF01326"/>
    </source>
</evidence>
<dbReference type="InterPro" id="IPR015813">
    <property type="entry name" value="Pyrv/PenolPyrv_kinase-like_dom"/>
</dbReference>
<dbReference type="GO" id="GO:0016301">
    <property type="term" value="F:kinase activity"/>
    <property type="evidence" value="ECO:0007669"/>
    <property type="project" value="UniProtKB-UniRule"/>
</dbReference>
<dbReference type="InterPro" id="IPR002192">
    <property type="entry name" value="PPDK_AMP/ATP-bd"/>
</dbReference>
<evidence type="ECO:0000256" key="11">
    <source>
        <dbReference type="PIRNR" id="PIRNR000853"/>
    </source>
</evidence>
<evidence type="ECO:0000256" key="6">
    <source>
        <dbReference type="ARBA" id="ARBA00022723"/>
    </source>
</evidence>
<dbReference type="STRING" id="1032480.MLP_10390"/>
<dbReference type="GO" id="GO:0050242">
    <property type="term" value="F:pyruvate, phosphate dikinase activity"/>
    <property type="evidence" value="ECO:0007669"/>
    <property type="project" value="UniProtKB-UniRule"/>
</dbReference>
<feature type="domain" description="Pyruvate phosphate dikinase AMP/ATP-binding" evidence="15">
    <location>
        <begin position="77"/>
        <end position="302"/>
    </location>
</feature>
<feature type="domain" description="Pyruvate phosphate dikinase AMP/ATP-binding" evidence="15">
    <location>
        <begin position="319"/>
        <end position="367"/>
    </location>
</feature>
<dbReference type="eggNOG" id="COG1080">
    <property type="taxonomic scope" value="Bacteria"/>
</dbReference>
<evidence type="ECO:0000256" key="12">
    <source>
        <dbReference type="PIRSR" id="PIRSR000853-1"/>
    </source>
</evidence>
<comment type="cofactor">
    <cofactor evidence="1 11 13">
        <name>Mg(2+)</name>
        <dbReference type="ChEBI" id="CHEBI:18420"/>
    </cofactor>
</comment>
<keyword evidence="6 13" id="KW-0479">Metal-binding</keyword>
<organism evidence="17 18">
    <name type="scientific">Microlunatus phosphovorus (strain ATCC 700054 / DSM 10555 / JCM 9379 / NBRC 101784 / NCIMB 13414 / VKM Ac-1990 / NM-1)</name>
    <dbReference type="NCBI Taxonomy" id="1032480"/>
    <lineage>
        <taxon>Bacteria</taxon>
        <taxon>Bacillati</taxon>
        <taxon>Actinomycetota</taxon>
        <taxon>Actinomycetes</taxon>
        <taxon>Propionibacteriales</taxon>
        <taxon>Propionibacteriaceae</taxon>
        <taxon>Microlunatus</taxon>
    </lineage>
</organism>
<evidence type="ECO:0000256" key="13">
    <source>
        <dbReference type="PIRSR" id="PIRSR000853-3"/>
    </source>
</evidence>
<dbReference type="Gene3D" id="3.20.20.60">
    <property type="entry name" value="Phosphoenolpyruvate-binding domains"/>
    <property type="match status" value="1"/>
</dbReference>
<keyword evidence="17" id="KW-0670">Pyruvate</keyword>
<feature type="active site" description="Proton donor" evidence="12">
    <location>
        <position position="869"/>
    </location>
</feature>
<dbReference type="SUPFAM" id="SSF51621">
    <property type="entry name" value="Phosphoenolpyruvate/pyruvate domain"/>
    <property type="match status" value="1"/>
</dbReference>
<dbReference type="InterPro" id="IPR018274">
    <property type="entry name" value="PEP_util_AS"/>
</dbReference>
<dbReference type="EC" id="2.7.9.1" evidence="3 11"/>
<dbReference type="NCBIfam" id="TIGR01828">
    <property type="entry name" value="pyru_phos_dikin"/>
    <property type="match status" value="1"/>
</dbReference>
<feature type="active site" description="Tele-phosphohistidine intermediate" evidence="12">
    <location>
        <position position="475"/>
    </location>
</feature>
<dbReference type="Pfam" id="PF00391">
    <property type="entry name" value="PEP-utilizers"/>
    <property type="match status" value="1"/>
</dbReference>
<dbReference type="Gene3D" id="3.30.470.20">
    <property type="entry name" value="ATP-grasp fold, B domain"/>
    <property type="match status" value="1"/>
</dbReference>
<keyword evidence="7" id="KW-0547">Nucleotide-binding</keyword>
<evidence type="ECO:0000256" key="10">
    <source>
        <dbReference type="ARBA" id="ARBA00022842"/>
    </source>
</evidence>
<dbReference type="InterPro" id="IPR040442">
    <property type="entry name" value="Pyrv_kinase-like_dom_sf"/>
</dbReference>
<accession>F5XMY0</accession>
<dbReference type="HOGENOM" id="CLU_015345_0_2_11"/>
<keyword evidence="5 17" id="KW-0808">Transferase</keyword>
<sequence length="911" mass="98305">MSAPTRWVYRFDELDTVEQTLGGTWDDVRGLLGGKGANLAEMTRLDIPVPPGFTVTTQACLRYLDGDNTVDQAPAPGSMPAEIWDQVLEALRATEHKLGKVFGDPTTPLLVSCRSGAKFSMPGMMDTVLNIGLNDDTAKGLIDRSGDEHFVYDSYRRLIQMFGTVVLGLRDELFENVLSAARTTRGVASDAELTAADLRGVVARFREIAPQFPTDPYEQLRMAIEAVFRSWNGRRAIDYRTAAGIAHDLGTAVNVQAMVFGNLGEQSATGVAMTRSGATGAPGLEGDFLLNAQGEDVVSGTRATLPIQSLGKVMPRLYAELQEMAGRLEARYHDMQDIEFTIEDGTLWMLQTRDGKRTATAAVRIAVDLANEGLITRATAVRRVSPAQIDFFLHPQLSAVARATAIEEGRLVATGLNVSPGAAVGAVVFDPDTAQRLAADGRKIILVRPETKPDDVHGMLAAQGILTTRGGRTSHAALVARQFGKPAVVGVSALEVDLVGHRALVGDLEIAEGDWVSLDGGTGQVFLGQLDTFVPDISDSWLSTLLSWADDYRRLGVRANADYPVDAQRARANGAEGIGLCRTEHMFFATDRLPLMQKMIMSGSTTERREALDELQPLQRSDFLGLFRAMDGLPVIIRLVDPPLHEFLPTFEELSHRITDAKIRLSAAASLDEIDGLLTRLRHDEDLLGRVEALRESNPMLGLRGVRLALRYPEILQMQVRAIFEAACDALEAGGDPHPEVMVPLTTDAGELAAARTVIDAEAAAVFAERGVSMPYQVGTMVETPRAALTAPKLAAHADFFSVGSNDLTQTTYGLSRDDAETSFLVDYLRTGVYDHDPFTSIDPEGVGALIDLAIDAADLHEGFEVGVCGEHGGDPTSIGWCHEHGLTYVSCSPLRVPVARLAAAQAALSD</sequence>
<keyword evidence="9" id="KW-0067">ATP-binding</keyword>
<dbReference type="InterPro" id="IPR023151">
    <property type="entry name" value="PEP_util_CS"/>
</dbReference>
<evidence type="ECO:0000313" key="17">
    <source>
        <dbReference type="EMBL" id="BAK34053.1"/>
    </source>
</evidence>
<dbReference type="AlphaFoldDB" id="F5XMY0"/>
<dbReference type="PANTHER" id="PTHR22931:SF9">
    <property type="entry name" value="PYRUVATE, PHOSPHATE DIKINASE 1, CHLOROPLASTIC"/>
    <property type="match status" value="1"/>
</dbReference>
<dbReference type="InterPro" id="IPR008279">
    <property type="entry name" value="PEP-util_enz_mobile_dom"/>
</dbReference>
<dbReference type="Pfam" id="PF01326">
    <property type="entry name" value="PPDK_N"/>
    <property type="match status" value="3"/>
</dbReference>
<dbReference type="Pfam" id="PF02896">
    <property type="entry name" value="PEP-utilizers_C"/>
    <property type="match status" value="1"/>
</dbReference>
<dbReference type="PROSITE" id="PS00742">
    <property type="entry name" value="PEP_ENZYMES_2"/>
    <property type="match status" value="1"/>
</dbReference>
<dbReference type="RefSeq" id="WP_013861936.1">
    <property type="nucleotide sequence ID" value="NC_015635.1"/>
</dbReference>
<protein>
    <recommendedName>
        <fullName evidence="4 11">Pyruvate, phosphate dikinase</fullName>
        <ecNumber evidence="3 11">2.7.9.1</ecNumber>
    </recommendedName>
</protein>
<reference evidence="17 18" key="1">
    <citation type="submission" date="2011-05" db="EMBL/GenBank/DDBJ databases">
        <title>Whole genome sequence of Microlunatus phosphovorus NM-1.</title>
        <authorList>
            <person name="Hosoyama A."/>
            <person name="Sasaki K."/>
            <person name="Harada T."/>
            <person name="Igarashi R."/>
            <person name="Kawakoshi A."/>
            <person name="Sasagawa M."/>
            <person name="Fukada J."/>
            <person name="Nakamura S."/>
            <person name="Katano Y."/>
            <person name="Hanada S."/>
            <person name="Kamagata Y."/>
            <person name="Nakamura N."/>
            <person name="Yamazaki S."/>
            <person name="Fujita N."/>
        </authorList>
    </citation>
    <scope>NUCLEOTIDE SEQUENCE [LARGE SCALE GENOMIC DNA]</scope>
    <source>
        <strain evidence="18">ATCC 700054 / DSM 10555 / JCM 9379 / NBRC 101784 / NCIMB 13414 / VKM Ac-1990 / NM-1</strain>
    </source>
</reference>
<evidence type="ECO:0000256" key="2">
    <source>
        <dbReference type="ARBA" id="ARBA00007837"/>
    </source>
</evidence>
<feature type="domain" description="PEP-utilising enzyme C-terminal" evidence="16">
    <location>
        <begin position="543"/>
        <end position="907"/>
    </location>
</feature>
<dbReference type="Gene3D" id="3.50.30.10">
    <property type="entry name" value="Phosphohistidine domain"/>
    <property type="match status" value="1"/>
</dbReference>
<dbReference type="KEGG" id="mph:MLP_10390"/>
<dbReference type="EMBL" id="AP012204">
    <property type="protein sequence ID" value="BAK34053.1"/>
    <property type="molecule type" value="Genomic_DNA"/>
</dbReference>
<evidence type="ECO:0000256" key="1">
    <source>
        <dbReference type="ARBA" id="ARBA00001946"/>
    </source>
</evidence>
<dbReference type="SUPFAM" id="SSF52009">
    <property type="entry name" value="Phosphohistidine domain"/>
    <property type="match status" value="1"/>
</dbReference>
<feature type="domain" description="Pyruvate phosphate dikinase AMP/ATP-binding" evidence="15">
    <location>
        <begin position="31"/>
        <end position="68"/>
    </location>
</feature>
<dbReference type="InterPro" id="IPR000121">
    <property type="entry name" value="PEP_util_C"/>
</dbReference>
<dbReference type="GO" id="GO:0005524">
    <property type="term" value="F:ATP binding"/>
    <property type="evidence" value="ECO:0007669"/>
    <property type="project" value="UniProtKB-UniRule"/>
</dbReference>
<evidence type="ECO:0000256" key="4">
    <source>
        <dbReference type="ARBA" id="ARBA00020138"/>
    </source>
</evidence>
<gene>
    <name evidence="17" type="primary">ppdK</name>
    <name evidence="17" type="ordered locus">MLP_10390</name>
</gene>
<dbReference type="PIRSF" id="PIRSF000853">
    <property type="entry name" value="PPDK"/>
    <property type="match status" value="1"/>
</dbReference>
<feature type="binding site" evidence="13">
    <location>
        <position position="783"/>
    </location>
    <ligand>
        <name>Mg(2+)</name>
        <dbReference type="ChEBI" id="CHEBI:18420"/>
    </ligand>
</feature>
<comment type="catalytic activity">
    <reaction evidence="11">
        <text>pyruvate + phosphate + ATP = phosphoenolpyruvate + AMP + diphosphate + H(+)</text>
        <dbReference type="Rhea" id="RHEA:10756"/>
        <dbReference type="ChEBI" id="CHEBI:15361"/>
        <dbReference type="ChEBI" id="CHEBI:15378"/>
        <dbReference type="ChEBI" id="CHEBI:30616"/>
        <dbReference type="ChEBI" id="CHEBI:33019"/>
        <dbReference type="ChEBI" id="CHEBI:43474"/>
        <dbReference type="ChEBI" id="CHEBI:58702"/>
        <dbReference type="ChEBI" id="CHEBI:456215"/>
        <dbReference type="EC" id="2.7.9.1"/>
    </reaction>
</comment>
<dbReference type="Gene3D" id="1.10.189.10">
    <property type="entry name" value="Pyruvate Phosphate Dikinase, domain 2"/>
    <property type="match status" value="1"/>
</dbReference>
<name>F5XMY0_MICPN</name>
<evidence type="ECO:0000256" key="5">
    <source>
        <dbReference type="ARBA" id="ARBA00022679"/>
    </source>
</evidence>
<dbReference type="InterPro" id="IPR036637">
    <property type="entry name" value="Phosphohistidine_dom_sf"/>
</dbReference>
<dbReference type="GO" id="GO:0046872">
    <property type="term" value="F:metal ion binding"/>
    <property type="evidence" value="ECO:0007669"/>
    <property type="project" value="UniProtKB-UniRule"/>
</dbReference>
<dbReference type="PROSITE" id="PS00370">
    <property type="entry name" value="PEP_ENZYMES_PHOS_SITE"/>
    <property type="match status" value="1"/>
</dbReference>
<feature type="binding site" evidence="13">
    <location>
        <position position="807"/>
    </location>
    <ligand>
        <name>Mg(2+)</name>
        <dbReference type="ChEBI" id="CHEBI:18420"/>
    </ligand>
</feature>
<evidence type="ECO:0000256" key="7">
    <source>
        <dbReference type="ARBA" id="ARBA00022741"/>
    </source>
</evidence>
<proteinExistence type="inferred from homology"/>
<dbReference type="eggNOG" id="COG0574">
    <property type="taxonomic scope" value="Bacteria"/>
</dbReference>
<dbReference type="PANTHER" id="PTHR22931">
    <property type="entry name" value="PHOSPHOENOLPYRUVATE DIKINASE-RELATED"/>
    <property type="match status" value="1"/>
</dbReference>
<dbReference type="Gene3D" id="1.20.80.30">
    <property type="match status" value="1"/>
</dbReference>
<evidence type="ECO:0000256" key="9">
    <source>
        <dbReference type="ARBA" id="ARBA00022840"/>
    </source>
</evidence>
<evidence type="ECO:0000259" key="14">
    <source>
        <dbReference type="Pfam" id="PF00391"/>
    </source>
</evidence>
<keyword evidence="18" id="KW-1185">Reference proteome</keyword>
<keyword evidence="8 17" id="KW-0418">Kinase</keyword>